<keyword evidence="7" id="KW-1133">Transmembrane helix</keyword>
<keyword evidence="10" id="KW-0175">Coiled coil</keyword>
<dbReference type="PANTHER" id="PTHR30386">
    <property type="entry name" value="MEMBRANE FUSION SUBUNIT OF EMRAB-TOLC MULTIDRUG EFFLUX PUMP"/>
    <property type="match status" value="1"/>
</dbReference>
<dbReference type="GO" id="GO:0005886">
    <property type="term" value="C:plasma membrane"/>
    <property type="evidence" value="ECO:0007669"/>
    <property type="project" value="UniProtKB-SubCell"/>
</dbReference>
<gene>
    <name evidence="13" type="ORF">GL4_1266</name>
</gene>
<keyword evidence="4 9" id="KW-1003">Cell membrane</keyword>
<dbReference type="Gene3D" id="2.40.50.100">
    <property type="match status" value="1"/>
</dbReference>
<feature type="domain" description="AprE-like beta-barrel" evidence="12">
    <location>
        <begin position="322"/>
        <end position="411"/>
    </location>
</feature>
<dbReference type="InterPro" id="IPR058982">
    <property type="entry name" value="Beta-barrel_AprE"/>
</dbReference>
<evidence type="ECO:0000313" key="14">
    <source>
        <dbReference type="Proteomes" id="UP000031643"/>
    </source>
</evidence>
<dbReference type="RefSeq" id="WP_045365665.1">
    <property type="nucleotide sequence ID" value="NZ_AP014648.1"/>
</dbReference>
<evidence type="ECO:0000256" key="6">
    <source>
        <dbReference type="ARBA" id="ARBA00022692"/>
    </source>
</evidence>
<dbReference type="AlphaFoldDB" id="A0A0A8K401"/>
<dbReference type="OrthoDB" id="9810980at2"/>
<dbReference type="InterPro" id="IPR058781">
    <property type="entry name" value="HH_AprE-like"/>
</dbReference>
<evidence type="ECO:0000256" key="9">
    <source>
        <dbReference type="RuleBase" id="RU365093"/>
    </source>
</evidence>
<keyword evidence="5 9" id="KW-0997">Cell inner membrane</keyword>
<evidence type="ECO:0000256" key="5">
    <source>
        <dbReference type="ARBA" id="ARBA00022519"/>
    </source>
</evidence>
<evidence type="ECO:0000259" key="12">
    <source>
        <dbReference type="Pfam" id="PF26002"/>
    </source>
</evidence>
<evidence type="ECO:0000313" key="13">
    <source>
        <dbReference type="EMBL" id="BAQ16724.1"/>
    </source>
</evidence>
<evidence type="ECO:0000256" key="7">
    <source>
        <dbReference type="ARBA" id="ARBA00022989"/>
    </source>
</evidence>
<keyword evidence="14" id="KW-1185">Reference proteome</keyword>
<dbReference type="InterPro" id="IPR010129">
    <property type="entry name" value="T1SS_HlyD"/>
</dbReference>
<accession>A0A0A8K401</accession>
<reference evidence="13 14" key="1">
    <citation type="submission" date="2014-09" db="EMBL/GenBank/DDBJ databases">
        <title>Genome sequencing of Methyloceanibacter caenitepidi Gela4.</title>
        <authorList>
            <person name="Takeuchi M."/>
            <person name="Susumu S."/>
            <person name="Kamagata Y."/>
            <person name="Oshima K."/>
            <person name="Hattori M."/>
            <person name="Iwasaki W."/>
        </authorList>
    </citation>
    <scope>NUCLEOTIDE SEQUENCE [LARGE SCALE GENOMIC DNA]</scope>
    <source>
        <strain evidence="13 14">Gela4</strain>
    </source>
</reference>
<evidence type="ECO:0000256" key="8">
    <source>
        <dbReference type="ARBA" id="ARBA00023136"/>
    </source>
</evidence>
<evidence type="ECO:0000259" key="11">
    <source>
        <dbReference type="Pfam" id="PF25994"/>
    </source>
</evidence>
<dbReference type="PRINTS" id="PR01490">
    <property type="entry name" value="RTXTOXIND"/>
</dbReference>
<dbReference type="EMBL" id="AP014648">
    <property type="protein sequence ID" value="BAQ16724.1"/>
    <property type="molecule type" value="Genomic_DNA"/>
</dbReference>
<evidence type="ECO:0000256" key="1">
    <source>
        <dbReference type="ARBA" id="ARBA00004377"/>
    </source>
</evidence>
<keyword evidence="8" id="KW-0472">Membrane</keyword>
<feature type="coiled-coil region" evidence="10">
    <location>
        <begin position="94"/>
        <end position="121"/>
    </location>
</feature>
<dbReference type="Pfam" id="PF26002">
    <property type="entry name" value="Beta-barrel_AprE"/>
    <property type="match status" value="1"/>
</dbReference>
<dbReference type="InterPro" id="IPR050739">
    <property type="entry name" value="MFP"/>
</dbReference>
<keyword evidence="3 9" id="KW-0813">Transport</keyword>
<evidence type="ECO:0000256" key="10">
    <source>
        <dbReference type="SAM" id="Coils"/>
    </source>
</evidence>
<feature type="coiled-coil region" evidence="10">
    <location>
        <begin position="151"/>
        <end position="192"/>
    </location>
</feature>
<dbReference type="STRING" id="1384459.GL4_1266"/>
<evidence type="ECO:0000256" key="4">
    <source>
        <dbReference type="ARBA" id="ARBA00022475"/>
    </source>
</evidence>
<comment type="subcellular location">
    <subcellularLocation>
        <location evidence="1 9">Cell inner membrane</location>
        <topology evidence="1 9">Single-pass membrane protein</topology>
    </subcellularLocation>
</comment>
<proteinExistence type="inferred from homology"/>
<dbReference type="Gene3D" id="2.40.30.170">
    <property type="match status" value="1"/>
</dbReference>
<name>A0A0A8K401_9HYPH</name>
<feature type="domain" description="AprE-like long alpha-helical hairpin" evidence="11">
    <location>
        <begin position="91"/>
        <end position="280"/>
    </location>
</feature>
<dbReference type="Pfam" id="PF25994">
    <property type="entry name" value="HH_AprE"/>
    <property type="match status" value="1"/>
</dbReference>
<protein>
    <recommendedName>
        <fullName evidence="9">Membrane fusion protein (MFP) family protein</fullName>
    </recommendedName>
</protein>
<dbReference type="NCBIfam" id="TIGR01843">
    <property type="entry name" value="type_I_hlyD"/>
    <property type="match status" value="1"/>
</dbReference>
<dbReference type="KEGG" id="mcg:GL4_1266"/>
<dbReference type="HOGENOM" id="CLU_023976_1_1_5"/>
<evidence type="ECO:0000256" key="2">
    <source>
        <dbReference type="ARBA" id="ARBA00009477"/>
    </source>
</evidence>
<dbReference type="GO" id="GO:0015031">
    <property type="term" value="P:protein transport"/>
    <property type="evidence" value="ECO:0007669"/>
    <property type="project" value="InterPro"/>
</dbReference>
<dbReference type="Proteomes" id="UP000031643">
    <property type="component" value="Chromosome"/>
</dbReference>
<dbReference type="PANTHER" id="PTHR30386:SF17">
    <property type="entry name" value="ALKALINE PROTEASE SECRETION PROTEIN APRE"/>
    <property type="match status" value="1"/>
</dbReference>
<sequence length="434" mass="47880">MFGNRSLQSSLRRHVLIGLIVAALLVFGVGVWAATTVISGAIIAPGKVVVESSVKRVQHPTGGVVGELLVHEGDRVKQGNVLLRLDATQTRANLGIVAKSIDELEAREARLEAEKIGADDIEFPSDLMSRQDDPVVAKLVRGERKLFELRRNARDGQKAQLRERVAQLREEIRGLGEQVDAKSKEIALLKKELAGVRDLWRKNLVQITRLTALERDEARLEGERGQLTASIAQAKGKIAEVELQIIQVDELVRSEVAEEISDGRAKLSELAERKVAAEDQLKRIDIRAPQDGIVHQLEMHTIGGVVAPGEPIMLIVPEADKLTVEAQVSPKDIDQVRQGQTAMLRFSAFDQGTTPAIPGEVERIGADLSEDEKSGMQYYVVRVAIDEERFRQLGGMLLVPGMPVEAFIETEPHTVISYLIKPLKDQLARAFRET</sequence>
<evidence type="ECO:0000256" key="3">
    <source>
        <dbReference type="ARBA" id="ARBA00022448"/>
    </source>
</evidence>
<organism evidence="13 14">
    <name type="scientific">Methyloceanibacter caenitepidi</name>
    <dbReference type="NCBI Taxonomy" id="1384459"/>
    <lineage>
        <taxon>Bacteria</taxon>
        <taxon>Pseudomonadati</taxon>
        <taxon>Pseudomonadota</taxon>
        <taxon>Alphaproteobacteria</taxon>
        <taxon>Hyphomicrobiales</taxon>
        <taxon>Hyphomicrobiaceae</taxon>
        <taxon>Methyloceanibacter</taxon>
    </lineage>
</organism>
<keyword evidence="6" id="KW-0812">Transmembrane</keyword>
<comment type="similarity">
    <text evidence="2 9">Belongs to the membrane fusion protein (MFP) (TC 8.A.1) family.</text>
</comment>